<dbReference type="Pfam" id="PF00440">
    <property type="entry name" value="TetR_N"/>
    <property type="match status" value="1"/>
</dbReference>
<dbReference type="InterPro" id="IPR001647">
    <property type="entry name" value="HTH_TetR"/>
</dbReference>
<reference evidence="5" key="1">
    <citation type="submission" date="2018-05" db="EMBL/GenBank/DDBJ databases">
        <authorList>
            <person name="Lanie J.A."/>
            <person name="Ng W.-L."/>
            <person name="Kazmierczak K.M."/>
            <person name="Andrzejewski T.M."/>
            <person name="Davidsen T.M."/>
            <person name="Wayne K.J."/>
            <person name="Tettelin H."/>
            <person name="Glass J.I."/>
            <person name="Rusch D."/>
            <person name="Podicherti R."/>
            <person name="Tsui H.-C.T."/>
            <person name="Winkler M.E."/>
        </authorList>
    </citation>
    <scope>NUCLEOTIDE SEQUENCE</scope>
</reference>
<evidence type="ECO:0000256" key="3">
    <source>
        <dbReference type="ARBA" id="ARBA00023163"/>
    </source>
</evidence>
<gene>
    <name evidence="5" type="ORF">METZ01_LOCUS118316</name>
</gene>
<evidence type="ECO:0000256" key="1">
    <source>
        <dbReference type="ARBA" id="ARBA00023015"/>
    </source>
</evidence>
<keyword evidence="3" id="KW-0804">Transcription</keyword>
<proteinExistence type="predicted"/>
<dbReference type="InterPro" id="IPR011075">
    <property type="entry name" value="TetR_C"/>
</dbReference>
<dbReference type="InterPro" id="IPR009057">
    <property type="entry name" value="Homeodomain-like_sf"/>
</dbReference>
<dbReference type="SUPFAM" id="SSF46689">
    <property type="entry name" value="Homeodomain-like"/>
    <property type="match status" value="1"/>
</dbReference>
<evidence type="ECO:0000313" key="5">
    <source>
        <dbReference type="EMBL" id="SVA65462.1"/>
    </source>
</evidence>
<dbReference type="PANTHER" id="PTHR30055">
    <property type="entry name" value="HTH-TYPE TRANSCRIPTIONAL REGULATOR RUTR"/>
    <property type="match status" value="1"/>
</dbReference>
<dbReference type="AlphaFoldDB" id="A0A381XLV0"/>
<dbReference type="PANTHER" id="PTHR30055:SF149">
    <property type="entry name" value="TETR-FAMILY TRANSCRIPTIONAL REGULATOR"/>
    <property type="match status" value="1"/>
</dbReference>
<dbReference type="PROSITE" id="PS50977">
    <property type="entry name" value="HTH_TETR_2"/>
    <property type="match status" value="1"/>
</dbReference>
<dbReference type="InterPro" id="IPR036271">
    <property type="entry name" value="Tet_transcr_reg_TetR-rel_C_sf"/>
</dbReference>
<dbReference type="Gene3D" id="1.10.357.10">
    <property type="entry name" value="Tetracycline Repressor, domain 2"/>
    <property type="match status" value="1"/>
</dbReference>
<accession>A0A381XLV0</accession>
<evidence type="ECO:0000259" key="4">
    <source>
        <dbReference type="PROSITE" id="PS50977"/>
    </source>
</evidence>
<dbReference type="Pfam" id="PF16859">
    <property type="entry name" value="TetR_C_11"/>
    <property type="match status" value="1"/>
</dbReference>
<feature type="domain" description="HTH tetR-type" evidence="4">
    <location>
        <begin position="8"/>
        <end position="68"/>
    </location>
</feature>
<dbReference type="InterPro" id="IPR050109">
    <property type="entry name" value="HTH-type_TetR-like_transc_reg"/>
</dbReference>
<protein>
    <recommendedName>
        <fullName evidence="4">HTH tetR-type domain-containing protein</fullName>
    </recommendedName>
</protein>
<keyword evidence="2" id="KW-0238">DNA-binding</keyword>
<sequence>VEDPPSVDPGGEAILDAAIRLLADGGLASFTTDRLASEARVSKTSIYRRWSDKKAIFRAVMDRWGARAVVDDVGDFAAELDQWYSDRRATYSAEGFRPVAVSLMEVSTHDPEIGAAMAADRRSSWNTMREVLARAIDRGEIDGDIDIDHLEQFFLGPIYYRAVLDGQELDDDTIAAFRRLALAAVGYDGGIHR</sequence>
<keyword evidence="1" id="KW-0805">Transcription regulation</keyword>
<dbReference type="PROSITE" id="PS01081">
    <property type="entry name" value="HTH_TETR_1"/>
    <property type="match status" value="1"/>
</dbReference>
<feature type="non-terminal residue" evidence="5">
    <location>
        <position position="1"/>
    </location>
</feature>
<dbReference type="Gene3D" id="1.10.10.60">
    <property type="entry name" value="Homeodomain-like"/>
    <property type="match status" value="1"/>
</dbReference>
<dbReference type="PRINTS" id="PR00455">
    <property type="entry name" value="HTHTETR"/>
</dbReference>
<name>A0A381XLV0_9ZZZZ</name>
<evidence type="ECO:0000256" key="2">
    <source>
        <dbReference type="ARBA" id="ARBA00023125"/>
    </source>
</evidence>
<dbReference type="InterPro" id="IPR023772">
    <property type="entry name" value="DNA-bd_HTH_TetR-type_CS"/>
</dbReference>
<dbReference type="GO" id="GO:0003700">
    <property type="term" value="F:DNA-binding transcription factor activity"/>
    <property type="evidence" value="ECO:0007669"/>
    <property type="project" value="TreeGrafter"/>
</dbReference>
<dbReference type="SUPFAM" id="SSF48498">
    <property type="entry name" value="Tetracyclin repressor-like, C-terminal domain"/>
    <property type="match status" value="1"/>
</dbReference>
<dbReference type="GO" id="GO:0000976">
    <property type="term" value="F:transcription cis-regulatory region binding"/>
    <property type="evidence" value="ECO:0007669"/>
    <property type="project" value="TreeGrafter"/>
</dbReference>
<dbReference type="EMBL" id="UINC01015568">
    <property type="protein sequence ID" value="SVA65462.1"/>
    <property type="molecule type" value="Genomic_DNA"/>
</dbReference>
<organism evidence="5">
    <name type="scientific">marine metagenome</name>
    <dbReference type="NCBI Taxonomy" id="408172"/>
    <lineage>
        <taxon>unclassified sequences</taxon>
        <taxon>metagenomes</taxon>
        <taxon>ecological metagenomes</taxon>
    </lineage>
</organism>